<feature type="compositionally biased region" description="Basic residues" evidence="10">
    <location>
        <begin position="27"/>
        <end position="37"/>
    </location>
</feature>
<evidence type="ECO:0000313" key="11">
    <source>
        <dbReference type="EMBL" id="RCK60948.1"/>
    </source>
</evidence>
<evidence type="ECO:0000256" key="9">
    <source>
        <dbReference type="RuleBase" id="RU368027"/>
    </source>
</evidence>
<evidence type="ECO:0000256" key="1">
    <source>
        <dbReference type="ARBA" id="ARBA00004604"/>
    </source>
</evidence>
<dbReference type="PANTHER" id="PTHR21738:SF0">
    <property type="entry name" value="RIBOSOMAL RNA PROCESSING PROTEIN 36 HOMOLOG"/>
    <property type="match status" value="1"/>
</dbReference>
<feature type="compositionally biased region" description="Basic and acidic residues" evidence="10">
    <location>
        <begin position="252"/>
        <end position="266"/>
    </location>
</feature>
<keyword evidence="6 9" id="KW-0539">Nucleus</keyword>
<evidence type="ECO:0000256" key="6">
    <source>
        <dbReference type="ARBA" id="ARBA00023242"/>
    </source>
</evidence>
<organism evidence="11 12">
    <name type="scientific">Candida viswanathii</name>
    <dbReference type="NCBI Taxonomy" id="5486"/>
    <lineage>
        <taxon>Eukaryota</taxon>
        <taxon>Fungi</taxon>
        <taxon>Dikarya</taxon>
        <taxon>Ascomycota</taxon>
        <taxon>Saccharomycotina</taxon>
        <taxon>Pichiomycetes</taxon>
        <taxon>Debaryomycetaceae</taxon>
        <taxon>Candida/Lodderomyces clade</taxon>
        <taxon>Candida</taxon>
    </lineage>
</organism>
<dbReference type="Pfam" id="PF06102">
    <property type="entry name" value="RRP36"/>
    <property type="match status" value="1"/>
</dbReference>
<dbReference type="PANTHER" id="PTHR21738">
    <property type="entry name" value="RIBOSOMAL RNA PROCESSING PROTEIN 36 HOMOLOG"/>
    <property type="match status" value="1"/>
</dbReference>
<comment type="subunit">
    <text evidence="9">Associates with 90S and pre-40S pre-ribosomal particles.</text>
</comment>
<dbReference type="Proteomes" id="UP000253472">
    <property type="component" value="Unassembled WGS sequence"/>
</dbReference>
<dbReference type="GO" id="GO:0030686">
    <property type="term" value="C:90S preribosome"/>
    <property type="evidence" value="ECO:0007669"/>
    <property type="project" value="TreeGrafter"/>
</dbReference>
<feature type="region of interest" description="Disordered" evidence="10">
    <location>
        <begin position="250"/>
        <end position="288"/>
    </location>
</feature>
<proteinExistence type="inferred from homology"/>
<evidence type="ECO:0000256" key="8">
    <source>
        <dbReference type="ARBA" id="ARBA00025053"/>
    </source>
</evidence>
<keyword evidence="12" id="KW-1185">Reference proteome</keyword>
<dbReference type="InterPro" id="IPR009292">
    <property type="entry name" value="RRP36"/>
</dbReference>
<dbReference type="EMBL" id="QLNQ01000026">
    <property type="protein sequence ID" value="RCK60948.1"/>
    <property type="molecule type" value="Genomic_DNA"/>
</dbReference>
<dbReference type="GO" id="GO:0000462">
    <property type="term" value="P:maturation of SSU-rRNA from tricistronic rRNA transcript (SSU-rRNA, 5.8S rRNA, LSU-rRNA)"/>
    <property type="evidence" value="ECO:0007669"/>
    <property type="project" value="TreeGrafter"/>
</dbReference>
<name>A0A367Y545_9ASCO</name>
<dbReference type="STRING" id="5486.A0A367Y545"/>
<comment type="function">
    <text evidence="8 9">Component of the 90S pre-ribosome involved in the maturation of rRNAs. Required for early cleavages of the pre-RNAs in the 40S ribosomal subunit maturation pathway.</text>
</comment>
<keyword evidence="3 9" id="KW-0690">Ribosome biogenesis</keyword>
<comment type="subcellular location">
    <subcellularLocation>
        <location evidence="1 9">Nucleus</location>
        <location evidence="1 9">Nucleolus</location>
    </subcellularLocation>
</comment>
<dbReference type="AlphaFoldDB" id="A0A367Y545"/>
<feature type="compositionally biased region" description="Acidic residues" evidence="10">
    <location>
        <begin position="65"/>
        <end position="89"/>
    </location>
</feature>
<gene>
    <name evidence="11" type="primary">RRP36_0</name>
    <name evidence="11" type="ORF">Cantr_07994</name>
</gene>
<reference evidence="11 12" key="1">
    <citation type="submission" date="2018-06" db="EMBL/GenBank/DDBJ databases">
        <title>Whole genome sequencing of Candida tropicalis (genome annotated by CSBL at Korea University).</title>
        <authorList>
            <person name="Ahn J."/>
        </authorList>
    </citation>
    <scope>NUCLEOTIDE SEQUENCE [LARGE SCALE GENOMIC DNA]</scope>
    <source>
        <strain evidence="11 12">ATCC 20962</strain>
    </source>
</reference>
<feature type="region of interest" description="Disordered" evidence="10">
    <location>
        <begin position="1"/>
        <end position="139"/>
    </location>
</feature>
<keyword evidence="5" id="KW-0175">Coiled coil</keyword>
<dbReference type="GO" id="GO:0005730">
    <property type="term" value="C:nucleolus"/>
    <property type="evidence" value="ECO:0007669"/>
    <property type="project" value="UniProtKB-SubCell"/>
</dbReference>
<evidence type="ECO:0000256" key="7">
    <source>
        <dbReference type="ARBA" id="ARBA00023274"/>
    </source>
</evidence>
<evidence type="ECO:0000256" key="2">
    <source>
        <dbReference type="ARBA" id="ARBA00009418"/>
    </source>
</evidence>
<feature type="compositionally biased region" description="Acidic residues" evidence="10">
    <location>
        <begin position="13"/>
        <end position="23"/>
    </location>
</feature>
<comment type="similarity">
    <text evidence="2 9">Belongs to the RRP36 family.</text>
</comment>
<keyword evidence="7 9" id="KW-0687">Ribonucleoprotein</keyword>
<evidence type="ECO:0000313" key="12">
    <source>
        <dbReference type="Proteomes" id="UP000253472"/>
    </source>
</evidence>
<dbReference type="OrthoDB" id="448446at2759"/>
<protein>
    <recommendedName>
        <fullName evidence="9">rRNA biogenesis protein RRP36</fullName>
    </recommendedName>
</protein>
<keyword evidence="4 9" id="KW-0698">rRNA processing</keyword>
<evidence type="ECO:0000256" key="5">
    <source>
        <dbReference type="ARBA" id="ARBA00023054"/>
    </source>
</evidence>
<comment type="caution">
    <text evidence="11">The sequence shown here is derived from an EMBL/GenBank/DDBJ whole genome shotgun (WGS) entry which is preliminary data.</text>
</comment>
<sequence>MAKGKTIRPSYYNDEDDISSDEEFTYRKSKSRSRHLRAHDDSDDELSSISFGALNRAQSKLLGAQEDEDDDEEESSDEFFEDSDSDGPPDETSSYPKNQSKQTKKKNKHAPAEASSKRPVSKIRDIPGLPSRRDQTLHTDIRFDAAYGKADLRRARKDYAFLDEYRALEIANMEAMLLEDKKKNRLNDEEREEMKVQLQSLKSRMDTLKNRDLEEQVLKGYKKQHMDDFKAGKVNKPFFLKRSDKRKILQKAKFDSMKPKQREKAMERKRKKRLGKEFKQLEFRSSNR</sequence>
<evidence type="ECO:0000256" key="3">
    <source>
        <dbReference type="ARBA" id="ARBA00022517"/>
    </source>
</evidence>
<accession>A0A367Y545</accession>
<evidence type="ECO:0000256" key="10">
    <source>
        <dbReference type="SAM" id="MobiDB-lite"/>
    </source>
</evidence>
<evidence type="ECO:0000256" key="4">
    <source>
        <dbReference type="ARBA" id="ARBA00022552"/>
    </source>
</evidence>